<proteinExistence type="predicted"/>
<accession>A0A533Q8W1</accession>
<dbReference type="PROSITE" id="PS50109">
    <property type="entry name" value="HIS_KIN"/>
    <property type="match status" value="1"/>
</dbReference>
<dbReference type="PANTHER" id="PTHR43065">
    <property type="entry name" value="SENSOR HISTIDINE KINASE"/>
    <property type="match status" value="1"/>
</dbReference>
<evidence type="ECO:0000256" key="5">
    <source>
        <dbReference type="ARBA" id="ARBA00022741"/>
    </source>
</evidence>
<organism evidence="10 11">
    <name type="scientific">Candidatus Jettenia ecosi</name>
    <dbReference type="NCBI Taxonomy" id="2494326"/>
    <lineage>
        <taxon>Bacteria</taxon>
        <taxon>Pseudomonadati</taxon>
        <taxon>Planctomycetota</taxon>
        <taxon>Candidatus Brocadiia</taxon>
        <taxon>Candidatus Brocadiales</taxon>
        <taxon>Candidatus Brocadiaceae</taxon>
        <taxon>Candidatus Jettenia</taxon>
    </lineage>
</organism>
<keyword evidence="6 10" id="KW-0418">Kinase</keyword>
<dbReference type="AlphaFoldDB" id="A0A533Q8W1"/>
<dbReference type="SMART" id="SM00388">
    <property type="entry name" value="HisKA"/>
    <property type="match status" value="1"/>
</dbReference>
<dbReference type="InterPro" id="IPR005467">
    <property type="entry name" value="His_kinase_dom"/>
</dbReference>
<dbReference type="Gene3D" id="1.10.287.130">
    <property type="match status" value="1"/>
</dbReference>
<dbReference type="SUPFAM" id="SSF55874">
    <property type="entry name" value="ATPase domain of HSP90 chaperone/DNA topoisomerase II/histidine kinase"/>
    <property type="match status" value="1"/>
</dbReference>
<evidence type="ECO:0000256" key="7">
    <source>
        <dbReference type="ARBA" id="ARBA00022840"/>
    </source>
</evidence>
<comment type="caution">
    <text evidence="10">The sequence shown here is derived from an EMBL/GenBank/DDBJ whole genome shotgun (WGS) entry which is preliminary data.</text>
</comment>
<dbReference type="InterPro" id="IPR003661">
    <property type="entry name" value="HisK_dim/P_dom"/>
</dbReference>
<dbReference type="InterPro" id="IPR036890">
    <property type="entry name" value="HATPase_C_sf"/>
</dbReference>
<dbReference type="EC" id="2.7.13.3" evidence="2"/>
<evidence type="ECO:0000256" key="1">
    <source>
        <dbReference type="ARBA" id="ARBA00000085"/>
    </source>
</evidence>
<dbReference type="SUPFAM" id="SSF47384">
    <property type="entry name" value="Homodimeric domain of signal transducing histidine kinase"/>
    <property type="match status" value="1"/>
</dbReference>
<dbReference type="EMBL" id="SULG01000061">
    <property type="protein sequence ID" value="TLD41124.1"/>
    <property type="molecule type" value="Genomic_DNA"/>
</dbReference>
<keyword evidence="8" id="KW-0902">Two-component regulatory system</keyword>
<feature type="domain" description="Histidine kinase" evidence="9">
    <location>
        <begin position="33"/>
        <end position="254"/>
    </location>
</feature>
<comment type="catalytic activity">
    <reaction evidence="1">
        <text>ATP + protein L-histidine = ADP + protein N-phospho-L-histidine.</text>
        <dbReference type="EC" id="2.7.13.3"/>
    </reaction>
</comment>
<keyword evidence="7" id="KW-0067">ATP-binding</keyword>
<dbReference type="Pfam" id="PF02518">
    <property type="entry name" value="HATPase_c"/>
    <property type="match status" value="1"/>
</dbReference>
<dbReference type="SMART" id="SM00387">
    <property type="entry name" value="HATPase_c"/>
    <property type="match status" value="1"/>
</dbReference>
<dbReference type="CDD" id="cd00082">
    <property type="entry name" value="HisKA"/>
    <property type="match status" value="1"/>
</dbReference>
<protein>
    <recommendedName>
        <fullName evidence="2">histidine kinase</fullName>
        <ecNumber evidence="2">2.7.13.3</ecNumber>
    </recommendedName>
</protein>
<evidence type="ECO:0000256" key="2">
    <source>
        <dbReference type="ARBA" id="ARBA00012438"/>
    </source>
</evidence>
<dbReference type="Proteomes" id="UP000319783">
    <property type="component" value="Unassembled WGS sequence"/>
</dbReference>
<evidence type="ECO:0000256" key="4">
    <source>
        <dbReference type="ARBA" id="ARBA00022679"/>
    </source>
</evidence>
<evidence type="ECO:0000259" key="9">
    <source>
        <dbReference type="PROSITE" id="PS50109"/>
    </source>
</evidence>
<dbReference type="InterPro" id="IPR003594">
    <property type="entry name" value="HATPase_dom"/>
</dbReference>
<evidence type="ECO:0000313" key="11">
    <source>
        <dbReference type="Proteomes" id="UP000319783"/>
    </source>
</evidence>
<dbReference type="InterPro" id="IPR036097">
    <property type="entry name" value="HisK_dim/P_sf"/>
</dbReference>
<dbReference type="InterPro" id="IPR004358">
    <property type="entry name" value="Sig_transdc_His_kin-like_C"/>
</dbReference>
<sequence>MNGTDQDITEKFLLKKEAEQSKHLALLGELAAGVGHQINNPITGIINCAQILLNKSNEGSKEKGLAQRIIKDGDRIARIVHNLLFFTSPGYKDVRSIISIHEILSDTLTLAEIQMRKECIKIKLHIPKSLPKILVHSQLIQEVFLSIISNARYALNQKYPEAHDDKILEILGEEIKIDGIPYIKLTFYDHGIGIPANIKDKVTNPFFTTKPSGIGTGLGLSLSYTIISEHGGKLLIDSVEGQFTKVSVVLPIKPCESG</sequence>
<keyword evidence="4" id="KW-0808">Transferase</keyword>
<evidence type="ECO:0000313" key="10">
    <source>
        <dbReference type="EMBL" id="TLD41124.1"/>
    </source>
</evidence>
<evidence type="ECO:0000256" key="3">
    <source>
        <dbReference type="ARBA" id="ARBA00022553"/>
    </source>
</evidence>
<reference evidence="10 11" key="1">
    <citation type="submission" date="2019-04" db="EMBL/GenBank/DDBJ databases">
        <title>Genome of a novel bacterium Candidatus Jettenia ecosi reconstructed from metagenome of an anammox bioreactor.</title>
        <authorList>
            <person name="Mardanov A.V."/>
            <person name="Beletsky A.V."/>
            <person name="Ravin N.V."/>
            <person name="Botchkova E.A."/>
            <person name="Litti Y.V."/>
            <person name="Nozhevnikova A.N."/>
        </authorList>
    </citation>
    <scope>NUCLEOTIDE SEQUENCE [LARGE SCALE GENOMIC DNA]</scope>
    <source>
        <strain evidence="10">J2</strain>
    </source>
</reference>
<dbReference type="PANTHER" id="PTHR43065:SF10">
    <property type="entry name" value="PEROXIDE STRESS-ACTIVATED HISTIDINE KINASE MAK3"/>
    <property type="match status" value="1"/>
</dbReference>
<dbReference type="GO" id="GO:0005524">
    <property type="term" value="F:ATP binding"/>
    <property type="evidence" value="ECO:0007669"/>
    <property type="project" value="UniProtKB-KW"/>
</dbReference>
<evidence type="ECO:0000256" key="8">
    <source>
        <dbReference type="ARBA" id="ARBA00023012"/>
    </source>
</evidence>
<keyword evidence="5" id="KW-0547">Nucleotide-binding</keyword>
<evidence type="ECO:0000256" key="6">
    <source>
        <dbReference type="ARBA" id="ARBA00022777"/>
    </source>
</evidence>
<gene>
    <name evidence="10" type="ORF">JETT_2589</name>
</gene>
<keyword evidence="3" id="KW-0597">Phosphoprotein</keyword>
<name>A0A533Q8W1_9BACT</name>
<dbReference type="PRINTS" id="PR00344">
    <property type="entry name" value="BCTRLSENSOR"/>
</dbReference>
<dbReference type="Gene3D" id="3.30.565.10">
    <property type="entry name" value="Histidine kinase-like ATPase, C-terminal domain"/>
    <property type="match status" value="1"/>
</dbReference>
<dbReference type="GO" id="GO:0000155">
    <property type="term" value="F:phosphorelay sensor kinase activity"/>
    <property type="evidence" value="ECO:0007669"/>
    <property type="project" value="InterPro"/>
</dbReference>
<dbReference type="Pfam" id="PF00512">
    <property type="entry name" value="HisKA"/>
    <property type="match status" value="1"/>
</dbReference>